<organism evidence="1 2">
    <name type="scientific">Fusobacterium pseudoperiodonticum</name>
    <dbReference type="NCBI Taxonomy" id="2663009"/>
    <lineage>
        <taxon>Bacteria</taxon>
        <taxon>Fusobacteriati</taxon>
        <taxon>Fusobacteriota</taxon>
        <taxon>Fusobacteriia</taxon>
        <taxon>Fusobacteriales</taxon>
        <taxon>Fusobacteriaceae</taxon>
        <taxon>Fusobacterium</taxon>
    </lineage>
</organism>
<dbReference type="Proteomes" id="UP000230056">
    <property type="component" value="Chromosome"/>
</dbReference>
<reference evidence="1 2" key="1">
    <citation type="submission" date="2017-11" db="EMBL/GenBank/DDBJ databases">
        <title>Genome sequencing of Fusobacterium periodonticum KCOM 1261.</title>
        <authorList>
            <person name="Kook J.-K."/>
            <person name="Park S.-N."/>
            <person name="Lim Y.K."/>
        </authorList>
    </citation>
    <scope>NUCLEOTIDE SEQUENCE [LARGE SCALE GENOMIC DNA]</scope>
    <source>
        <strain evidence="1 2">KCOM 1261</strain>
    </source>
</reference>
<proteinExistence type="predicted"/>
<gene>
    <name evidence="1" type="ORF">CTM72_02000</name>
</gene>
<dbReference type="AlphaFoldDB" id="A0A2D3NT99"/>
<dbReference type="RefSeq" id="WP_100024304.1">
    <property type="nucleotide sequence ID" value="NZ_CP024699.1"/>
</dbReference>
<evidence type="ECO:0000313" key="2">
    <source>
        <dbReference type="Proteomes" id="UP000230056"/>
    </source>
</evidence>
<evidence type="ECO:0000313" key="1">
    <source>
        <dbReference type="EMBL" id="ATV58628.1"/>
    </source>
</evidence>
<dbReference type="EMBL" id="CP024699">
    <property type="protein sequence ID" value="ATV58628.1"/>
    <property type="molecule type" value="Genomic_DNA"/>
</dbReference>
<sequence>MTDLEKAIEEIKETYKIYFSRCKEIEDDKMPVGVMDGHNSEYKVASNILYEKVKEIEKKYIVKVTDKEFSIFEAYKIKKEIYEEIS</sequence>
<protein>
    <submittedName>
        <fullName evidence="1">Uncharacterized protein</fullName>
    </submittedName>
</protein>
<accession>A0A2D3NT99</accession>
<name>A0A2D3NT99_9FUSO</name>